<dbReference type="CDD" id="cd00082">
    <property type="entry name" value="HisKA"/>
    <property type="match status" value="1"/>
</dbReference>
<keyword evidence="4" id="KW-0808">Transferase</keyword>
<dbReference type="PRINTS" id="PR00344">
    <property type="entry name" value="BCTRLSENSOR"/>
</dbReference>
<evidence type="ECO:0000256" key="7">
    <source>
        <dbReference type="SAM" id="Phobius"/>
    </source>
</evidence>
<keyword evidence="10" id="KW-1185">Reference proteome</keyword>
<dbReference type="GO" id="GO:0016301">
    <property type="term" value="F:kinase activity"/>
    <property type="evidence" value="ECO:0007669"/>
    <property type="project" value="UniProtKB-KW"/>
</dbReference>
<keyword evidence="5 9" id="KW-0418">Kinase</keyword>
<dbReference type="InterPro" id="IPR036097">
    <property type="entry name" value="HisK_dim/P_sf"/>
</dbReference>
<dbReference type="CDD" id="cd00075">
    <property type="entry name" value="HATPase"/>
    <property type="match status" value="1"/>
</dbReference>
<dbReference type="PROSITE" id="PS50109">
    <property type="entry name" value="HIS_KIN"/>
    <property type="match status" value="1"/>
</dbReference>
<evidence type="ECO:0000313" key="9">
    <source>
        <dbReference type="EMBL" id="CAL2107797.1"/>
    </source>
</evidence>
<dbReference type="InterPro" id="IPR036890">
    <property type="entry name" value="HATPase_C_sf"/>
</dbReference>
<evidence type="ECO:0000256" key="6">
    <source>
        <dbReference type="ARBA" id="ARBA00023012"/>
    </source>
</evidence>
<accession>A0ABM9PPY3</accession>
<keyword evidence="7" id="KW-0812">Transmembrane</keyword>
<proteinExistence type="predicted"/>
<dbReference type="InterPro" id="IPR005467">
    <property type="entry name" value="His_kinase_dom"/>
</dbReference>
<name>A0ABM9PPY3_9FLAO</name>
<evidence type="ECO:0000256" key="1">
    <source>
        <dbReference type="ARBA" id="ARBA00000085"/>
    </source>
</evidence>
<organism evidence="9 10">
    <name type="scientific">Tenacibaculum vairaonense</name>
    <dbReference type="NCBI Taxonomy" id="3137860"/>
    <lineage>
        <taxon>Bacteria</taxon>
        <taxon>Pseudomonadati</taxon>
        <taxon>Bacteroidota</taxon>
        <taxon>Flavobacteriia</taxon>
        <taxon>Flavobacteriales</taxon>
        <taxon>Flavobacteriaceae</taxon>
        <taxon>Tenacibaculum</taxon>
    </lineage>
</organism>
<reference evidence="9 10" key="1">
    <citation type="submission" date="2024-05" db="EMBL/GenBank/DDBJ databases">
        <authorList>
            <person name="Duchaud E."/>
        </authorList>
    </citation>
    <scope>NUCLEOTIDE SEQUENCE [LARGE SCALE GENOMIC DNA]</scope>
    <source>
        <strain evidence="9">Ena-SAMPLE-TAB-13-05-2024-13:56:06:370-140305</strain>
    </source>
</reference>
<dbReference type="SMART" id="SM00388">
    <property type="entry name" value="HisKA"/>
    <property type="match status" value="1"/>
</dbReference>
<dbReference type="SMART" id="SM00387">
    <property type="entry name" value="HATPase_c"/>
    <property type="match status" value="1"/>
</dbReference>
<dbReference type="Gene3D" id="3.30.565.10">
    <property type="entry name" value="Histidine kinase-like ATPase, C-terminal domain"/>
    <property type="match status" value="1"/>
</dbReference>
<dbReference type="InterPro" id="IPR003594">
    <property type="entry name" value="HATPase_dom"/>
</dbReference>
<dbReference type="Pfam" id="PF00512">
    <property type="entry name" value="HisKA"/>
    <property type="match status" value="1"/>
</dbReference>
<dbReference type="Gene3D" id="1.10.287.130">
    <property type="match status" value="1"/>
</dbReference>
<evidence type="ECO:0000313" key="10">
    <source>
        <dbReference type="Proteomes" id="UP001497602"/>
    </source>
</evidence>
<dbReference type="InterPro" id="IPR050351">
    <property type="entry name" value="BphY/WalK/GraS-like"/>
</dbReference>
<evidence type="ECO:0000256" key="3">
    <source>
        <dbReference type="ARBA" id="ARBA00022553"/>
    </source>
</evidence>
<feature type="transmembrane region" description="Helical" evidence="7">
    <location>
        <begin position="47"/>
        <end position="69"/>
    </location>
</feature>
<comment type="caution">
    <text evidence="9">The sequence shown here is derived from an EMBL/GenBank/DDBJ whole genome shotgun (WGS) entry which is preliminary data.</text>
</comment>
<evidence type="ECO:0000256" key="5">
    <source>
        <dbReference type="ARBA" id="ARBA00022777"/>
    </source>
</evidence>
<feature type="domain" description="Histidine kinase" evidence="8">
    <location>
        <begin position="135"/>
        <end position="355"/>
    </location>
</feature>
<keyword evidence="7" id="KW-0472">Membrane</keyword>
<protein>
    <recommendedName>
        <fullName evidence="2">histidine kinase</fullName>
        <ecNumber evidence="2">2.7.13.3</ecNumber>
    </recommendedName>
</protein>
<dbReference type="SUPFAM" id="SSF47384">
    <property type="entry name" value="Homodimeric domain of signal transducing histidine kinase"/>
    <property type="match status" value="1"/>
</dbReference>
<dbReference type="Proteomes" id="UP001497602">
    <property type="component" value="Unassembled WGS sequence"/>
</dbReference>
<evidence type="ECO:0000256" key="2">
    <source>
        <dbReference type="ARBA" id="ARBA00012438"/>
    </source>
</evidence>
<dbReference type="PANTHER" id="PTHR45453">
    <property type="entry name" value="PHOSPHATE REGULON SENSOR PROTEIN PHOR"/>
    <property type="match status" value="1"/>
</dbReference>
<dbReference type="EMBL" id="CAXJRC010000042">
    <property type="protein sequence ID" value="CAL2107797.1"/>
    <property type="molecule type" value="Genomic_DNA"/>
</dbReference>
<evidence type="ECO:0000259" key="8">
    <source>
        <dbReference type="PROSITE" id="PS50109"/>
    </source>
</evidence>
<feature type="transmembrane region" description="Helical" evidence="7">
    <location>
        <begin position="20"/>
        <end position="41"/>
    </location>
</feature>
<evidence type="ECO:0000256" key="4">
    <source>
        <dbReference type="ARBA" id="ARBA00022679"/>
    </source>
</evidence>
<dbReference type="EC" id="2.7.13.3" evidence="2"/>
<sequence>MLTFNRLFNMKIKKTYKYALWSALYLTVLSITFVVLSYLFLFKFFGLGTIIIFGVILFVLSFFVIQYRAEHFIYQRIKKLYEDISILDINDLKRKKVTTDVESLTKTVQEYVEGKSEEIADLTQRDSFRRDFLGNVSHELKTPLFTVQGYILTLMEGAAEDKVIRTKYLERANKGVERLTSIVKDLDMIAKLETEGMKMNIETFNILELTQNVFDLFEMKAKKRNITLKFDKAYEFPFFVKGDVERIEQVLINLVVNSIKYGKVDGVTTVSIESYNPNKFIIKVIDNGEGIKQEHLSRLFERFYRVDQSRSREQGGSGLGLSIVKHIIEAHGETILLKSKYGEGSEFSFTLEKAK</sequence>
<keyword evidence="3" id="KW-0597">Phosphoprotein</keyword>
<gene>
    <name evidence="9" type="ORF">T190115A13A_50039</name>
</gene>
<keyword evidence="7" id="KW-1133">Transmembrane helix</keyword>
<dbReference type="SUPFAM" id="SSF55874">
    <property type="entry name" value="ATPase domain of HSP90 chaperone/DNA topoisomerase II/histidine kinase"/>
    <property type="match status" value="1"/>
</dbReference>
<dbReference type="InterPro" id="IPR004358">
    <property type="entry name" value="Sig_transdc_His_kin-like_C"/>
</dbReference>
<comment type="catalytic activity">
    <reaction evidence="1">
        <text>ATP + protein L-histidine = ADP + protein N-phospho-L-histidine.</text>
        <dbReference type="EC" id="2.7.13.3"/>
    </reaction>
</comment>
<dbReference type="Pfam" id="PF02518">
    <property type="entry name" value="HATPase_c"/>
    <property type="match status" value="1"/>
</dbReference>
<dbReference type="InterPro" id="IPR003661">
    <property type="entry name" value="HisK_dim/P_dom"/>
</dbReference>
<dbReference type="PANTHER" id="PTHR45453:SF1">
    <property type="entry name" value="PHOSPHATE REGULON SENSOR PROTEIN PHOR"/>
    <property type="match status" value="1"/>
</dbReference>
<keyword evidence="6" id="KW-0902">Two-component regulatory system</keyword>